<dbReference type="OrthoDB" id="9813151at2"/>
<dbReference type="PANTHER" id="PTHR43047:SF72">
    <property type="entry name" value="OSMOSENSING HISTIDINE PROTEIN KINASE SLN1"/>
    <property type="match status" value="1"/>
</dbReference>
<name>A0A2A6RE27_9CHLR</name>
<evidence type="ECO:0000256" key="2">
    <source>
        <dbReference type="ARBA" id="ARBA00012438"/>
    </source>
</evidence>
<dbReference type="PROSITE" id="PS50109">
    <property type="entry name" value="HIS_KIN"/>
    <property type="match status" value="1"/>
</dbReference>
<evidence type="ECO:0000256" key="4">
    <source>
        <dbReference type="ARBA" id="ARBA00022777"/>
    </source>
</evidence>
<sequence>MDEHHQLTTGIAHDLRHEAMGLVWMVEWLITALHDGQTADAQTCERRLQRYVRRQVAFARDLHDVALVTEGRSLPLHPTLVSLSELAVQLVDEVAPSIAGTAIRMSVETRPGVGAAWCDPERTERVLRNLLRNAIAAVKAAGPSEDARITIIIAQDGETLLRCAVVDSGCGIAPNHLTMLTHRFVRVRLPGMHGDGMGMGLTLSAQLVALMGGTLTIDSSGVGMGAVASFTVPAYASGVARGE</sequence>
<dbReference type="GO" id="GO:0005886">
    <property type="term" value="C:plasma membrane"/>
    <property type="evidence" value="ECO:0007669"/>
    <property type="project" value="TreeGrafter"/>
</dbReference>
<dbReference type="Pfam" id="PF02518">
    <property type="entry name" value="HATPase_c"/>
    <property type="match status" value="1"/>
</dbReference>
<dbReference type="GO" id="GO:0009927">
    <property type="term" value="F:histidine phosphotransfer kinase activity"/>
    <property type="evidence" value="ECO:0007669"/>
    <property type="project" value="TreeGrafter"/>
</dbReference>
<keyword evidence="5" id="KW-0902">Two-component regulatory system</keyword>
<dbReference type="InterPro" id="IPR003594">
    <property type="entry name" value="HATPase_dom"/>
</dbReference>
<accession>A0A2A6RE27</accession>
<keyword evidence="3" id="KW-0808">Transferase</keyword>
<dbReference type="PRINTS" id="PR00344">
    <property type="entry name" value="BCTRLSENSOR"/>
</dbReference>
<evidence type="ECO:0000313" key="8">
    <source>
        <dbReference type="Proteomes" id="UP000220527"/>
    </source>
</evidence>
<dbReference type="RefSeq" id="WP_097645767.1">
    <property type="nucleotide sequence ID" value="NZ_NQWI01000150.1"/>
</dbReference>
<evidence type="ECO:0000259" key="6">
    <source>
        <dbReference type="PROSITE" id="PS50109"/>
    </source>
</evidence>
<organism evidence="7 8">
    <name type="scientific">Candidatus Viridilinea mediisalina</name>
    <dbReference type="NCBI Taxonomy" id="2024553"/>
    <lineage>
        <taxon>Bacteria</taxon>
        <taxon>Bacillati</taxon>
        <taxon>Chloroflexota</taxon>
        <taxon>Chloroflexia</taxon>
        <taxon>Chloroflexales</taxon>
        <taxon>Chloroflexineae</taxon>
        <taxon>Oscillochloridaceae</taxon>
        <taxon>Candidatus Viridilinea</taxon>
    </lineage>
</organism>
<evidence type="ECO:0000256" key="1">
    <source>
        <dbReference type="ARBA" id="ARBA00000085"/>
    </source>
</evidence>
<keyword evidence="4" id="KW-0418">Kinase</keyword>
<feature type="domain" description="Histidine kinase" evidence="6">
    <location>
        <begin position="10"/>
        <end position="236"/>
    </location>
</feature>
<proteinExistence type="predicted"/>
<dbReference type="Gene3D" id="3.30.565.10">
    <property type="entry name" value="Histidine kinase-like ATPase, C-terminal domain"/>
    <property type="match status" value="1"/>
</dbReference>
<comment type="catalytic activity">
    <reaction evidence="1">
        <text>ATP + protein L-histidine = ADP + protein N-phospho-L-histidine.</text>
        <dbReference type="EC" id="2.7.13.3"/>
    </reaction>
</comment>
<dbReference type="GO" id="GO:0000155">
    <property type="term" value="F:phosphorelay sensor kinase activity"/>
    <property type="evidence" value="ECO:0007669"/>
    <property type="project" value="TreeGrafter"/>
</dbReference>
<dbReference type="SUPFAM" id="SSF55874">
    <property type="entry name" value="ATPase domain of HSP90 chaperone/DNA topoisomerase II/histidine kinase"/>
    <property type="match status" value="1"/>
</dbReference>
<dbReference type="AlphaFoldDB" id="A0A2A6RE27"/>
<dbReference type="InterPro" id="IPR004358">
    <property type="entry name" value="Sig_transdc_His_kin-like_C"/>
</dbReference>
<dbReference type="PANTHER" id="PTHR43047">
    <property type="entry name" value="TWO-COMPONENT HISTIDINE PROTEIN KINASE"/>
    <property type="match status" value="1"/>
</dbReference>
<dbReference type="EC" id="2.7.13.3" evidence="2"/>
<dbReference type="InterPro" id="IPR005467">
    <property type="entry name" value="His_kinase_dom"/>
</dbReference>
<protein>
    <recommendedName>
        <fullName evidence="2">histidine kinase</fullName>
        <ecNumber evidence="2">2.7.13.3</ecNumber>
    </recommendedName>
</protein>
<evidence type="ECO:0000256" key="3">
    <source>
        <dbReference type="ARBA" id="ARBA00022679"/>
    </source>
</evidence>
<dbReference type="SMART" id="SM00387">
    <property type="entry name" value="HATPase_c"/>
    <property type="match status" value="1"/>
</dbReference>
<dbReference type="InterPro" id="IPR036890">
    <property type="entry name" value="HATPase_C_sf"/>
</dbReference>
<dbReference type="EMBL" id="NQWI01000150">
    <property type="protein sequence ID" value="PDW01182.1"/>
    <property type="molecule type" value="Genomic_DNA"/>
</dbReference>
<gene>
    <name evidence="7" type="ORF">CJ255_19525</name>
</gene>
<evidence type="ECO:0000313" key="7">
    <source>
        <dbReference type="EMBL" id="PDW01182.1"/>
    </source>
</evidence>
<dbReference type="Proteomes" id="UP000220527">
    <property type="component" value="Unassembled WGS sequence"/>
</dbReference>
<evidence type="ECO:0000256" key="5">
    <source>
        <dbReference type="ARBA" id="ARBA00023012"/>
    </source>
</evidence>
<comment type="caution">
    <text evidence="7">The sequence shown here is derived from an EMBL/GenBank/DDBJ whole genome shotgun (WGS) entry which is preliminary data.</text>
</comment>
<keyword evidence="8" id="KW-1185">Reference proteome</keyword>
<reference evidence="8" key="1">
    <citation type="submission" date="2017-08" db="EMBL/GenBank/DDBJ databases">
        <authorList>
            <person name="Grouzdev D.S."/>
            <person name="Gaisin V.A."/>
            <person name="Rysina M.S."/>
            <person name="Gorlenko V.M."/>
        </authorList>
    </citation>
    <scope>NUCLEOTIDE SEQUENCE [LARGE SCALE GENOMIC DNA]</scope>
    <source>
        <strain evidence="8">Kir15-3F</strain>
    </source>
</reference>